<name>A0AA39PH77_9AGAR</name>
<keyword evidence="9" id="KW-1185">Reference proteome</keyword>
<dbReference type="PANTHER" id="PTHR11584">
    <property type="entry name" value="SERINE/THREONINE PROTEIN KINASE"/>
    <property type="match status" value="1"/>
</dbReference>
<accession>A0AA39PH77</accession>
<organism evidence="8 9">
    <name type="scientific">Armillaria luteobubalina</name>
    <dbReference type="NCBI Taxonomy" id="153913"/>
    <lineage>
        <taxon>Eukaryota</taxon>
        <taxon>Fungi</taxon>
        <taxon>Dikarya</taxon>
        <taxon>Basidiomycota</taxon>
        <taxon>Agaricomycotina</taxon>
        <taxon>Agaricomycetes</taxon>
        <taxon>Agaricomycetidae</taxon>
        <taxon>Agaricales</taxon>
        <taxon>Marasmiineae</taxon>
        <taxon>Physalacriaceae</taxon>
        <taxon>Armillaria</taxon>
    </lineage>
</organism>
<keyword evidence="5" id="KW-0418">Kinase</keyword>
<sequence>MPSEIMDDTQFKLSYITARDVYSLGCTVIEIYTGKPPFPDIQIEAAIITEVLGNEKQPDRPPGTSEWMWNLVPKCLVSLWSERPTPEMIVNLLPLGPNA</sequence>
<dbReference type="InterPro" id="IPR000719">
    <property type="entry name" value="Prot_kinase_dom"/>
</dbReference>
<comment type="similarity">
    <text evidence="1">Belongs to the protein kinase superfamily. STE Ser/Thr protein kinase family. MAP kinase kinase kinase subfamily.</text>
</comment>
<evidence type="ECO:0000256" key="4">
    <source>
        <dbReference type="ARBA" id="ARBA00022741"/>
    </source>
</evidence>
<evidence type="ECO:0000313" key="9">
    <source>
        <dbReference type="Proteomes" id="UP001175228"/>
    </source>
</evidence>
<dbReference type="InterPro" id="IPR011009">
    <property type="entry name" value="Kinase-like_dom_sf"/>
</dbReference>
<dbReference type="GO" id="GO:0005524">
    <property type="term" value="F:ATP binding"/>
    <property type="evidence" value="ECO:0007669"/>
    <property type="project" value="UniProtKB-KW"/>
</dbReference>
<protein>
    <recommendedName>
        <fullName evidence="7">Protein kinase domain-containing protein</fullName>
    </recommendedName>
</protein>
<reference evidence="8" key="1">
    <citation type="submission" date="2023-06" db="EMBL/GenBank/DDBJ databases">
        <authorList>
            <consortium name="Lawrence Berkeley National Laboratory"/>
            <person name="Ahrendt S."/>
            <person name="Sahu N."/>
            <person name="Indic B."/>
            <person name="Wong-Bajracharya J."/>
            <person name="Merenyi Z."/>
            <person name="Ke H.-M."/>
            <person name="Monk M."/>
            <person name="Kocsube S."/>
            <person name="Drula E."/>
            <person name="Lipzen A."/>
            <person name="Balint B."/>
            <person name="Henrissat B."/>
            <person name="Andreopoulos B."/>
            <person name="Martin F.M."/>
            <person name="Harder C.B."/>
            <person name="Rigling D."/>
            <person name="Ford K.L."/>
            <person name="Foster G.D."/>
            <person name="Pangilinan J."/>
            <person name="Papanicolaou A."/>
            <person name="Barry K."/>
            <person name="LaButti K."/>
            <person name="Viragh M."/>
            <person name="Koriabine M."/>
            <person name="Yan M."/>
            <person name="Riley R."/>
            <person name="Champramary S."/>
            <person name="Plett K.L."/>
            <person name="Tsai I.J."/>
            <person name="Slot J."/>
            <person name="Sipos G."/>
            <person name="Plett J."/>
            <person name="Nagy L.G."/>
            <person name="Grigoriev I.V."/>
        </authorList>
    </citation>
    <scope>NUCLEOTIDE SEQUENCE</scope>
    <source>
        <strain evidence="8">HWK02</strain>
    </source>
</reference>
<dbReference type="PANTHER" id="PTHR11584:SF369">
    <property type="entry name" value="MITOGEN-ACTIVATED PROTEIN KINASE KINASE KINASE 19-RELATED"/>
    <property type="match status" value="1"/>
</dbReference>
<evidence type="ECO:0000256" key="1">
    <source>
        <dbReference type="ARBA" id="ARBA00006529"/>
    </source>
</evidence>
<evidence type="ECO:0000256" key="5">
    <source>
        <dbReference type="ARBA" id="ARBA00022777"/>
    </source>
</evidence>
<keyword evidence="6" id="KW-0067">ATP-binding</keyword>
<keyword evidence="4" id="KW-0547">Nucleotide-binding</keyword>
<dbReference type="EMBL" id="JAUEPU010000057">
    <property type="protein sequence ID" value="KAK0484218.1"/>
    <property type="molecule type" value="Genomic_DNA"/>
</dbReference>
<evidence type="ECO:0000256" key="3">
    <source>
        <dbReference type="ARBA" id="ARBA00022679"/>
    </source>
</evidence>
<dbReference type="Gene3D" id="1.10.510.10">
    <property type="entry name" value="Transferase(Phosphotransferase) domain 1"/>
    <property type="match status" value="1"/>
</dbReference>
<gene>
    <name evidence="8" type="ORF">EDD18DRAFT_1198642</name>
</gene>
<dbReference type="SUPFAM" id="SSF56112">
    <property type="entry name" value="Protein kinase-like (PK-like)"/>
    <property type="match status" value="1"/>
</dbReference>
<comment type="caution">
    <text evidence="8">The sequence shown here is derived from an EMBL/GenBank/DDBJ whole genome shotgun (WGS) entry which is preliminary data.</text>
</comment>
<feature type="non-terminal residue" evidence="8">
    <location>
        <position position="99"/>
    </location>
</feature>
<keyword evidence="2" id="KW-0723">Serine/threonine-protein kinase</keyword>
<evidence type="ECO:0000256" key="6">
    <source>
        <dbReference type="ARBA" id="ARBA00022840"/>
    </source>
</evidence>
<dbReference type="AlphaFoldDB" id="A0AA39PH77"/>
<evidence type="ECO:0000313" key="8">
    <source>
        <dbReference type="EMBL" id="KAK0484218.1"/>
    </source>
</evidence>
<evidence type="ECO:0000259" key="7">
    <source>
        <dbReference type="PROSITE" id="PS50011"/>
    </source>
</evidence>
<dbReference type="GO" id="GO:0004674">
    <property type="term" value="F:protein serine/threonine kinase activity"/>
    <property type="evidence" value="ECO:0007669"/>
    <property type="project" value="UniProtKB-KW"/>
</dbReference>
<proteinExistence type="inferred from homology"/>
<evidence type="ECO:0000256" key="2">
    <source>
        <dbReference type="ARBA" id="ARBA00022527"/>
    </source>
</evidence>
<keyword evidence="3" id="KW-0808">Transferase</keyword>
<dbReference type="Pfam" id="PF00069">
    <property type="entry name" value="Pkinase"/>
    <property type="match status" value="1"/>
</dbReference>
<dbReference type="Proteomes" id="UP001175228">
    <property type="component" value="Unassembled WGS sequence"/>
</dbReference>
<feature type="domain" description="Protein kinase" evidence="7">
    <location>
        <begin position="1"/>
        <end position="96"/>
    </location>
</feature>
<dbReference type="PROSITE" id="PS50011">
    <property type="entry name" value="PROTEIN_KINASE_DOM"/>
    <property type="match status" value="1"/>
</dbReference>